<dbReference type="OrthoDB" id="431154at2759"/>
<gene>
    <name evidence="2" type="ORF">SNAT2548_LOCUS12365</name>
</gene>
<evidence type="ECO:0000256" key="1">
    <source>
        <dbReference type="SAM" id="MobiDB-lite"/>
    </source>
</evidence>
<evidence type="ECO:0008006" key="4">
    <source>
        <dbReference type="Google" id="ProtNLM"/>
    </source>
</evidence>
<accession>A0A812LVQ9</accession>
<proteinExistence type="predicted"/>
<keyword evidence="3" id="KW-1185">Reference proteome</keyword>
<evidence type="ECO:0000313" key="3">
    <source>
        <dbReference type="Proteomes" id="UP000604046"/>
    </source>
</evidence>
<dbReference type="SUPFAM" id="SSF52047">
    <property type="entry name" value="RNI-like"/>
    <property type="match status" value="1"/>
</dbReference>
<name>A0A812LVQ9_9DINO</name>
<dbReference type="InterPro" id="IPR032675">
    <property type="entry name" value="LRR_dom_sf"/>
</dbReference>
<dbReference type="EMBL" id="CAJNDS010001180">
    <property type="protein sequence ID" value="CAE7250835.1"/>
    <property type="molecule type" value="Genomic_DNA"/>
</dbReference>
<evidence type="ECO:0000313" key="2">
    <source>
        <dbReference type="EMBL" id="CAE7250835.1"/>
    </source>
</evidence>
<sequence length="390" mass="42203">MDDAGALRWCQWASQAVPAFVHEKQLRKPAEDTLIAACVVDFSGNKIGDKGCHSLLSLLFELRIGADKLKLHRNHLGRAAGQTLMHFLGQTEHPLNELHLSHNFITREGAVDILKGVAWNPRYPATLRDSLGRLKYVPLWLRLETNMISDPDGLLVQAEQKMHEARRSVGEGHQMANTSEKAICEIWSPDSGLCSATRCDYAHGAHCAMVHLTYPRRQRLPAETKVPPEAKAWRDRPGEAASWALPGSKAAPPVRPKPPPKSSAPAGAGFAAPLKKALAPCPWAEMKKEAPGAVCEAQKAPPAAPAPGLVKCPPPLHPSGVDVVPLPKQAPKAAPKHAWQTADLEHPPLRDPPCKMPPAKEQGATVTGTAERGVEKLLGLFIYGLVRCSS</sequence>
<comment type="caution">
    <text evidence="2">The sequence shown here is derived from an EMBL/GenBank/DDBJ whole genome shotgun (WGS) entry which is preliminary data.</text>
</comment>
<feature type="compositionally biased region" description="Pro residues" evidence="1">
    <location>
        <begin position="253"/>
        <end position="262"/>
    </location>
</feature>
<feature type="region of interest" description="Disordered" evidence="1">
    <location>
        <begin position="224"/>
        <end position="268"/>
    </location>
</feature>
<dbReference type="Proteomes" id="UP000604046">
    <property type="component" value="Unassembled WGS sequence"/>
</dbReference>
<dbReference type="AlphaFoldDB" id="A0A812LVQ9"/>
<organism evidence="2 3">
    <name type="scientific">Symbiodinium natans</name>
    <dbReference type="NCBI Taxonomy" id="878477"/>
    <lineage>
        <taxon>Eukaryota</taxon>
        <taxon>Sar</taxon>
        <taxon>Alveolata</taxon>
        <taxon>Dinophyceae</taxon>
        <taxon>Suessiales</taxon>
        <taxon>Symbiodiniaceae</taxon>
        <taxon>Symbiodinium</taxon>
    </lineage>
</organism>
<dbReference type="Gene3D" id="3.80.10.10">
    <property type="entry name" value="Ribonuclease Inhibitor"/>
    <property type="match status" value="1"/>
</dbReference>
<protein>
    <recommendedName>
        <fullName evidence="4">C3H1-type domain-containing protein</fullName>
    </recommendedName>
</protein>
<reference evidence="2" key="1">
    <citation type="submission" date="2021-02" db="EMBL/GenBank/DDBJ databases">
        <authorList>
            <person name="Dougan E. K."/>
            <person name="Rhodes N."/>
            <person name="Thang M."/>
            <person name="Chan C."/>
        </authorList>
    </citation>
    <scope>NUCLEOTIDE SEQUENCE</scope>
</reference>
<feature type="compositionally biased region" description="Basic and acidic residues" evidence="1">
    <location>
        <begin position="224"/>
        <end position="238"/>
    </location>
</feature>